<dbReference type="PROSITE" id="PS50125">
    <property type="entry name" value="GUANYLATE_CYCLASE_2"/>
    <property type="match status" value="1"/>
</dbReference>
<feature type="transmembrane region" description="Helical" evidence="1">
    <location>
        <begin position="337"/>
        <end position="356"/>
    </location>
</feature>
<keyword evidence="1" id="KW-0812">Transmembrane</keyword>
<dbReference type="InterPro" id="IPR001054">
    <property type="entry name" value="A/G_cyclase"/>
</dbReference>
<dbReference type="AlphaFoldDB" id="A0A7G1G5J0"/>
<dbReference type="InParanoid" id="A0A7G1G5J0"/>
<name>A0A7G1G5J0_9BACT</name>
<reference evidence="3 4" key="1">
    <citation type="submission" date="2018-06" db="EMBL/GenBank/DDBJ databases">
        <title>Genome sequencing of Oceanotoga sp. sy52.</title>
        <authorList>
            <person name="Mori K."/>
        </authorList>
    </citation>
    <scope>NUCLEOTIDE SEQUENCE [LARGE SCALE GENOMIC DNA]</scope>
    <source>
        <strain evidence="4">sy52</strain>
    </source>
</reference>
<dbReference type="InterPro" id="IPR050697">
    <property type="entry name" value="Adenylyl/Guanylyl_Cyclase_3/4"/>
</dbReference>
<dbReference type="GO" id="GO:0035556">
    <property type="term" value="P:intracellular signal transduction"/>
    <property type="evidence" value="ECO:0007669"/>
    <property type="project" value="InterPro"/>
</dbReference>
<dbReference type="GO" id="GO:0004016">
    <property type="term" value="F:adenylate cyclase activity"/>
    <property type="evidence" value="ECO:0007669"/>
    <property type="project" value="UniProtKB-ARBA"/>
</dbReference>
<dbReference type="SUPFAM" id="SSF55073">
    <property type="entry name" value="Nucleotide cyclase"/>
    <property type="match status" value="1"/>
</dbReference>
<dbReference type="EMBL" id="AP018712">
    <property type="protein sequence ID" value="BBE31385.1"/>
    <property type="molecule type" value="Genomic_DNA"/>
</dbReference>
<dbReference type="InterPro" id="IPR007890">
    <property type="entry name" value="CHASE2"/>
</dbReference>
<keyword evidence="1" id="KW-1133">Transmembrane helix</keyword>
<dbReference type="PANTHER" id="PTHR43081">
    <property type="entry name" value="ADENYLATE CYCLASE, TERMINAL-DIFFERENTIATION SPECIFIC-RELATED"/>
    <property type="match status" value="1"/>
</dbReference>
<dbReference type="Pfam" id="PF00211">
    <property type="entry name" value="Guanylate_cyc"/>
    <property type="match status" value="1"/>
</dbReference>
<organism evidence="3 4">
    <name type="scientific">Tepiditoga spiralis</name>
    <dbReference type="NCBI Taxonomy" id="2108365"/>
    <lineage>
        <taxon>Bacteria</taxon>
        <taxon>Thermotogati</taxon>
        <taxon>Thermotogota</taxon>
        <taxon>Thermotogae</taxon>
        <taxon>Petrotogales</taxon>
        <taxon>Petrotogaceae</taxon>
        <taxon>Tepiditoga</taxon>
    </lineage>
</organism>
<proteinExistence type="predicted"/>
<dbReference type="Pfam" id="PF05226">
    <property type="entry name" value="CHASE2"/>
    <property type="match status" value="1"/>
</dbReference>
<dbReference type="Proteomes" id="UP000516361">
    <property type="component" value="Chromosome"/>
</dbReference>
<dbReference type="KEGG" id="ocy:OSSY52_15260"/>
<feature type="transmembrane region" description="Helical" evidence="1">
    <location>
        <begin position="363"/>
        <end position="382"/>
    </location>
</feature>
<keyword evidence="1" id="KW-0472">Membrane</keyword>
<sequence>MFVIFNITRFEWLEIFELKSLDIRYKIRGEKTIPSNIVIAAIDEKSINHMEFGKYKDGWPWQRRFFGKAVQNIFLDGAKVIGFDISFTSNDESNKKNDLYFASILRKYPNVVIGSYNLSKNSYEKAFDDFKKYLNTNLYYLNYSLGIKNPTYRNNLLPKTNYKFVPSIPEYSQIVPTCVFTVGNPDSDGIFRNIPLFFKEQWAEENNYGDVFLPNMDLMIFNKYIKNKKININLKTLTIEMGKETIPVDENGIFQIYFYGIGNKIFKKISFIDILNNNFPKETFKNKIVLFGYTTSSVGLYDLRPTPFNNNEAGVFIHANTIQNLINHDYLKRLNPLWRIFILIFTLILSLIMLSFKKSINKIFAFLVPIVFIIISYYSFINKIWIDTFYIFFANIVLITIESILSFISEYKERRKLKGFLSKYVPDTVVNNLIKNKSLNLGGEVTDVVVLFSDIQGFTEKSEKLNADEVLAFLNKYLTALSEVIRNDYNGTIDKFIGDAIMSIFGAPVKYGDEIERALNCAIDMKKRLKKLNEELDLPFELKNGIGIHYGNAIIGNLGAPFRMDYTAIGDTVNTASRVESLTRKTKDEILVTESIFKNAKGFEFEYRGEFSVKGKSKPLKIYALKGRL</sequence>
<evidence type="ECO:0000313" key="4">
    <source>
        <dbReference type="Proteomes" id="UP000516361"/>
    </source>
</evidence>
<dbReference type="GO" id="GO:0009190">
    <property type="term" value="P:cyclic nucleotide biosynthetic process"/>
    <property type="evidence" value="ECO:0007669"/>
    <property type="project" value="InterPro"/>
</dbReference>
<gene>
    <name evidence="3" type="ORF">OSSY52_15260</name>
</gene>
<keyword evidence="4" id="KW-1185">Reference proteome</keyword>
<evidence type="ECO:0000313" key="3">
    <source>
        <dbReference type="EMBL" id="BBE31385.1"/>
    </source>
</evidence>
<dbReference type="SMART" id="SM01080">
    <property type="entry name" value="CHASE2"/>
    <property type="match status" value="1"/>
</dbReference>
<dbReference type="SMART" id="SM00044">
    <property type="entry name" value="CYCc"/>
    <property type="match status" value="1"/>
</dbReference>
<dbReference type="Gene3D" id="3.30.70.1230">
    <property type="entry name" value="Nucleotide cyclase"/>
    <property type="match status" value="1"/>
</dbReference>
<evidence type="ECO:0000256" key="1">
    <source>
        <dbReference type="SAM" id="Phobius"/>
    </source>
</evidence>
<dbReference type="InterPro" id="IPR029787">
    <property type="entry name" value="Nucleotide_cyclase"/>
</dbReference>
<accession>A0A7G1G5J0</accession>
<dbReference type="CDD" id="cd07302">
    <property type="entry name" value="CHD"/>
    <property type="match status" value="1"/>
</dbReference>
<dbReference type="PANTHER" id="PTHR43081:SF1">
    <property type="entry name" value="ADENYLATE CYCLASE, TERMINAL-DIFFERENTIATION SPECIFIC"/>
    <property type="match status" value="1"/>
</dbReference>
<protein>
    <submittedName>
        <fullName evidence="3">Adenylate/guanylate cyclase domain-containing protein</fullName>
    </submittedName>
</protein>
<evidence type="ECO:0000259" key="2">
    <source>
        <dbReference type="PROSITE" id="PS50125"/>
    </source>
</evidence>
<feature type="domain" description="Guanylate cyclase" evidence="2">
    <location>
        <begin position="449"/>
        <end position="580"/>
    </location>
</feature>
<feature type="transmembrane region" description="Helical" evidence="1">
    <location>
        <begin position="388"/>
        <end position="408"/>
    </location>
</feature>